<organism evidence="2 3">
    <name type="scientific">Favolaschia claudopus</name>
    <dbReference type="NCBI Taxonomy" id="2862362"/>
    <lineage>
        <taxon>Eukaryota</taxon>
        <taxon>Fungi</taxon>
        <taxon>Dikarya</taxon>
        <taxon>Basidiomycota</taxon>
        <taxon>Agaricomycotina</taxon>
        <taxon>Agaricomycetes</taxon>
        <taxon>Agaricomycetidae</taxon>
        <taxon>Agaricales</taxon>
        <taxon>Marasmiineae</taxon>
        <taxon>Mycenaceae</taxon>
        <taxon>Favolaschia</taxon>
    </lineage>
</organism>
<feature type="non-terminal residue" evidence="2">
    <location>
        <position position="1"/>
    </location>
</feature>
<dbReference type="EMBL" id="JAWWNJ010000054">
    <property type="protein sequence ID" value="KAK7015376.1"/>
    <property type="molecule type" value="Genomic_DNA"/>
</dbReference>
<sequence length="69" mass="7696">DNDSWKNDGSGQADGDPMVRLEPGQPKLPCRRARMGCRGAHACERIDRKLIEQNTRRNEGTTVEDITAT</sequence>
<gene>
    <name evidence="2" type="ORF">R3P38DRAFT_2543753</name>
</gene>
<dbReference type="Proteomes" id="UP001362999">
    <property type="component" value="Unassembled WGS sequence"/>
</dbReference>
<reference evidence="2 3" key="1">
    <citation type="journal article" date="2024" name="J Genomics">
        <title>Draft genome sequencing and assembly of Favolaschia claudopus CIRM-BRFM 2984 isolated from oak limbs.</title>
        <authorList>
            <person name="Navarro D."/>
            <person name="Drula E."/>
            <person name="Chaduli D."/>
            <person name="Cazenave R."/>
            <person name="Ahrendt S."/>
            <person name="Wang J."/>
            <person name="Lipzen A."/>
            <person name="Daum C."/>
            <person name="Barry K."/>
            <person name="Grigoriev I.V."/>
            <person name="Favel A."/>
            <person name="Rosso M.N."/>
            <person name="Martin F."/>
        </authorList>
    </citation>
    <scope>NUCLEOTIDE SEQUENCE [LARGE SCALE GENOMIC DNA]</scope>
    <source>
        <strain evidence="2 3">CIRM-BRFM 2984</strain>
    </source>
</reference>
<dbReference type="AlphaFoldDB" id="A0AAW0ATC3"/>
<proteinExistence type="predicted"/>
<name>A0AAW0ATC3_9AGAR</name>
<evidence type="ECO:0000313" key="2">
    <source>
        <dbReference type="EMBL" id="KAK7015376.1"/>
    </source>
</evidence>
<comment type="caution">
    <text evidence="2">The sequence shown here is derived from an EMBL/GenBank/DDBJ whole genome shotgun (WGS) entry which is preliminary data.</text>
</comment>
<evidence type="ECO:0000313" key="3">
    <source>
        <dbReference type="Proteomes" id="UP001362999"/>
    </source>
</evidence>
<evidence type="ECO:0000256" key="1">
    <source>
        <dbReference type="SAM" id="MobiDB-lite"/>
    </source>
</evidence>
<feature type="region of interest" description="Disordered" evidence="1">
    <location>
        <begin position="1"/>
        <end position="28"/>
    </location>
</feature>
<accession>A0AAW0ATC3</accession>
<protein>
    <submittedName>
        <fullName evidence="2">Uncharacterized protein</fullName>
    </submittedName>
</protein>
<keyword evidence="3" id="KW-1185">Reference proteome</keyword>